<evidence type="ECO:0000259" key="18">
    <source>
        <dbReference type="Pfam" id="PF00593"/>
    </source>
</evidence>
<dbReference type="PROSITE" id="PS52016">
    <property type="entry name" value="TONB_DEPENDENT_REC_3"/>
    <property type="match status" value="1"/>
</dbReference>
<keyword evidence="3 14" id="KW-0813">Transport</keyword>
<evidence type="ECO:0000256" key="8">
    <source>
        <dbReference type="ARBA" id="ARBA00023004"/>
    </source>
</evidence>
<comment type="subcellular location">
    <subcellularLocation>
        <location evidence="1 14">Cell outer membrane</location>
        <topology evidence="1 14">Multi-pass membrane protein</topology>
    </subcellularLocation>
</comment>
<feature type="region of interest" description="Disordered" evidence="16">
    <location>
        <begin position="45"/>
        <end position="67"/>
    </location>
</feature>
<organism evidence="20 21">
    <name type="scientific">Pandoraea iniqua</name>
    <dbReference type="NCBI Taxonomy" id="2508288"/>
    <lineage>
        <taxon>Bacteria</taxon>
        <taxon>Pseudomonadati</taxon>
        <taxon>Pseudomonadota</taxon>
        <taxon>Betaproteobacteria</taxon>
        <taxon>Burkholderiales</taxon>
        <taxon>Burkholderiaceae</taxon>
        <taxon>Pandoraea</taxon>
    </lineage>
</organism>
<dbReference type="InterPro" id="IPR039426">
    <property type="entry name" value="TonB-dep_rcpt-like"/>
</dbReference>
<accession>A0A5E4XIY3</accession>
<proteinExistence type="inferred from homology"/>
<keyword evidence="9" id="KW-0406">Ion transport</keyword>
<dbReference type="CDD" id="cd01347">
    <property type="entry name" value="ligand_gated_channel"/>
    <property type="match status" value="1"/>
</dbReference>
<evidence type="ECO:0000256" key="9">
    <source>
        <dbReference type="ARBA" id="ARBA00023065"/>
    </source>
</evidence>
<dbReference type="InterPro" id="IPR000531">
    <property type="entry name" value="Beta-barrel_TonB"/>
</dbReference>
<dbReference type="GO" id="GO:0015891">
    <property type="term" value="P:siderophore transport"/>
    <property type="evidence" value="ECO:0007669"/>
    <property type="project" value="InterPro"/>
</dbReference>
<feature type="region of interest" description="Disordered" evidence="16">
    <location>
        <begin position="220"/>
        <end position="240"/>
    </location>
</feature>
<dbReference type="InterPro" id="IPR036942">
    <property type="entry name" value="Beta-barrel_TonB_sf"/>
</dbReference>
<dbReference type="NCBIfam" id="TIGR01783">
    <property type="entry name" value="TonB-siderophor"/>
    <property type="match status" value="1"/>
</dbReference>
<sequence length="754" mass="81574">MKSIHGQYRTIRRGALTPSRTSLAVMLLLLGQAAVAQAQSQATQGSSAAQPANNSASDTATAPGAAPVASLPATNVADQRDAVAEALNPPTTVGSKIPMTAREIPQSVSVITQEQIREQNFQTLKDAMQYAPGITTLQSDSDRVQYYARGFPITSFLVDGTPSFVNSSMSVTADTFQPSLAIYDRVEVLTGPSGLLNGFGAPGGAVNLVRKHAQKEFEASATLSGGTRGNSGATIDVGGPLNPSGSLRGRAVMSYTGADGVQDTTNTRNKVLYGTLEADLTSTTLLRVGASYNEYTSNEPWIWGIYTDGTYGNLPRGHYYGAGWNRDTFRTTDLFAELHQKLGGGWTAKAVFDYVYSRSTTLQASQFNAWDPATYTGDISATNNVVSEGKTNIDVSATGPFTLFGRTHQATIGANYMRMVEHQSQYYGTPDNLFNVSNVNLLNILYPMPVFPGTPDTVSRNNTYAKQYGIYAQTRLSLLDQLTLILGGRVSWYQSKFAVDPTYNVFNMNGNSLGNAGKFTGYAGLVYDLNKTWSVYTSYTSIFQPQDNLLTTSGTLIKPITGDQYEAGIKGEFMDGRFTTAFAVYQINQSNRAMIDPNDPTQSHYVALGKARTRGFEISGTGELLSGWKLFGSYTYNNSQLEDSNSFDTIASPFSSISPHNIFKLWTSYRLPGSWNGLTVGAGVTAVSETSTTRNGFTANQGFYAVVDASISYAFTKKTSLSLNANNLFDRDYFAAAYARGQPRTVMLTLRTAY</sequence>
<feature type="signal peptide" evidence="17">
    <location>
        <begin position="1"/>
        <end position="38"/>
    </location>
</feature>
<evidence type="ECO:0000256" key="4">
    <source>
        <dbReference type="ARBA" id="ARBA00022452"/>
    </source>
</evidence>
<evidence type="ECO:0000256" key="5">
    <source>
        <dbReference type="ARBA" id="ARBA00022496"/>
    </source>
</evidence>
<feature type="chain" id="PRO_5022789888" evidence="17">
    <location>
        <begin position="39"/>
        <end position="754"/>
    </location>
</feature>
<keyword evidence="13 14" id="KW-0998">Cell outer membrane</keyword>
<evidence type="ECO:0000256" key="13">
    <source>
        <dbReference type="ARBA" id="ARBA00023237"/>
    </source>
</evidence>
<evidence type="ECO:0000256" key="1">
    <source>
        <dbReference type="ARBA" id="ARBA00004571"/>
    </source>
</evidence>
<reference evidence="20 21" key="1">
    <citation type="submission" date="2019-08" db="EMBL/GenBank/DDBJ databases">
        <authorList>
            <person name="Peeters C."/>
        </authorList>
    </citation>
    <scope>NUCLEOTIDE SEQUENCE [LARGE SCALE GENOMIC DNA]</scope>
    <source>
        <strain evidence="20 21">LMG 31115</strain>
    </source>
</reference>
<dbReference type="Gene3D" id="2.40.170.20">
    <property type="entry name" value="TonB-dependent receptor, beta-barrel domain"/>
    <property type="match status" value="1"/>
</dbReference>
<keyword evidence="10 15" id="KW-0798">TonB box</keyword>
<feature type="compositionally biased region" description="Polar residues" evidence="16">
    <location>
        <begin position="221"/>
        <end position="233"/>
    </location>
</feature>
<dbReference type="GO" id="GO:0015344">
    <property type="term" value="F:siderophore uptake transmembrane transporter activity"/>
    <property type="evidence" value="ECO:0007669"/>
    <property type="project" value="TreeGrafter"/>
</dbReference>
<dbReference type="Pfam" id="PF07715">
    <property type="entry name" value="Plug"/>
    <property type="match status" value="1"/>
</dbReference>
<evidence type="ECO:0000256" key="11">
    <source>
        <dbReference type="ARBA" id="ARBA00023136"/>
    </source>
</evidence>
<evidence type="ECO:0000256" key="10">
    <source>
        <dbReference type="ARBA" id="ARBA00023077"/>
    </source>
</evidence>
<keyword evidence="12 20" id="KW-0675">Receptor</keyword>
<dbReference type="GO" id="GO:0038023">
    <property type="term" value="F:signaling receptor activity"/>
    <property type="evidence" value="ECO:0007669"/>
    <property type="project" value="InterPro"/>
</dbReference>
<keyword evidence="4 14" id="KW-1134">Transmembrane beta strand</keyword>
<keyword evidence="11 14" id="KW-0472">Membrane</keyword>
<dbReference type="Pfam" id="PF00593">
    <property type="entry name" value="TonB_dep_Rec_b-barrel"/>
    <property type="match status" value="1"/>
</dbReference>
<evidence type="ECO:0000256" key="6">
    <source>
        <dbReference type="ARBA" id="ARBA00022692"/>
    </source>
</evidence>
<gene>
    <name evidence="20" type="primary">fptA_3</name>
    <name evidence="20" type="ORF">PIN31115_03899</name>
</gene>
<feature type="domain" description="TonB-dependent receptor-like beta-barrel" evidence="18">
    <location>
        <begin position="282"/>
        <end position="728"/>
    </location>
</feature>
<keyword evidence="5" id="KW-0410">Iron transport</keyword>
<comment type="similarity">
    <text evidence="2 14 15">Belongs to the TonB-dependent receptor family.</text>
</comment>
<evidence type="ECO:0000313" key="21">
    <source>
        <dbReference type="Proteomes" id="UP000333828"/>
    </source>
</evidence>
<evidence type="ECO:0000256" key="17">
    <source>
        <dbReference type="SAM" id="SignalP"/>
    </source>
</evidence>
<dbReference type="EMBL" id="CABPSI010000004">
    <property type="protein sequence ID" value="VVE36314.1"/>
    <property type="molecule type" value="Genomic_DNA"/>
</dbReference>
<protein>
    <submittedName>
        <fullName evidence="20">Fe(3+)-pyochelin receptor</fullName>
    </submittedName>
</protein>
<keyword evidence="6 14" id="KW-0812">Transmembrane</keyword>
<evidence type="ECO:0000256" key="14">
    <source>
        <dbReference type="PROSITE-ProRule" id="PRU01360"/>
    </source>
</evidence>
<dbReference type="InterPro" id="IPR010105">
    <property type="entry name" value="TonB_sidphr_rcpt"/>
</dbReference>
<dbReference type="GO" id="GO:0009279">
    <property type="term" value="C:cell outer membrane"/>
    <property type="evidence" value="ECO:0007669"/>
    <property type="project" value="UniProtKB-SubCell"/>
</dbReference>
<dbReference type="PANTHER" id="PTHR32552">
    <property type="entry name" value="FERRICHROME IRON RECEPTOR-RELATED"/>
    <property type="match status" value="1"/>
</dbReference>
<dbReference type="InterPro" id="IPR037066">
    <property type="entry name" value="Plug_dom_sf"/>
</dbReference>
<dbReference type="Gene3D" id="2.170.130.10">
    <property type="entry name" value="TonB-dependent receptor, plug domain"/>
    <property type="match status" value="1"/>
</dbReference>
<dbReference type="SUPFAM" id="SSF56935">
    <property type="entry name" value="Porins"/>
    <property type="match status" value="1"/>
</dbReference>
<dbReference type="InterPro" id="IPR012910">
    <property type="entry name" value="Plug_dom"/>
</dbReference>
<evidence type="ECO:0000313" key="20">
    <source>
        <dbReference type="EMBL" id="VVE36314.1"/>
    </source>
</evidence>
<dbReference type="AlphaFoldDB" id="A0A5E4XIY3"/>
<feature type="domain" description="TonB-dependent receptor plug" evidence="19">
    <location>
        <begin position="101"/>
        <end position="205"/>
    </location>
</feature>
<dbReference type="Proteomes" id="UP000333828">
    <property type="component" value="Unassembled WGS sequence"/>
</dbReference>
<keyword evidence="7 17" id="KW-0732">Signal</keyword>
<dbReference type="FunFam" id="2.170.130.10:FF:000010">
    <property type="entry name" value="Ferripyoverdine receptor"/>
    <property type="match status" value="1"/>
</dbReference>
<keyword evidence="8" id="KW-0408">Iron</keyword>
<evidence type="ECO:0000256" key="15">
    <source>
        <dbReference type="RuleBase" id="RU003357"/>
    </source>
</evidence>
<evidence type="ECO:0000256" key="7">
    <source>
        <dbReference type="ARBA" id="ARBA00022729"/>
    </source>
</evidence>
<evidence type="ECO:0000256" key="2">
    <source>
        <dbReference type="ARBA" id="ARBA00009810"/>
    </source>
</evidence>
<evidence type="ECO:0000256" key="12">
    <source>
        <dbReference type="ARBA" id="ARBA00023170"/>
    </source>
</evidence>
<name>A0A5E4XIY3_9BURK</name>
<evidence type="ECO:0000256" key="16">
    <source>
        <dbReference type="SAM" id="MobiDB-lite"/>
    </source>
</evidence>
<keyword evidence="21" id="KW-1185">Reference proteome</keyword>
<feature type="compositionally biased region" description="Low complexity" evidence="16">
    <location>
        <begin position="45"/>
        <end position="57"/>
    </location>
</feature>
<dbReference type="PANTHER" id="PTHR32552:SF74">
    <property type="entry name" value="HYDROXAMATE SIDEROPHORE RECEPTOR FHUE"/>
    <property type="match status" value="1"/>
</dbReference>
<evidence type="ECO:0000256" key="3">
    <source>
        <dbReference type="ARBA" id="ARBA00022448"/>
    </source>
</evidence>
<evidence type="ECO:0000259" key="19">
    <source>
        <dbReference type="Pfam" id="PF07715"/>
    </source>
</evidence>